<dbReference type="InterPro" id="IPR027417">
    <property type="entry name" value="P-loop_NTPase"/>
</dbReference>
<dbReference type="AlphaFoldDB" id="A0A060Y2U3"/>
<dbReference type="Gene3D" id="3.40.50.300">
    <property type="entry name" value="P-loop containing nucleotide triphosphate hydrolases"/>
    <property type="match status" value="1"/>
</dbReference>
<dbReference type="STRING" id="8022.A0A060Y2U3"/>
<reference evidence="2" key="1">
    <citation type="journal article" date="2014" name="Nat. Commun.">
        <title>The rainbow trout genome provides novel insights into evolution after whole-genome duplication in vertebrates.</title>
        <authorList>
            <person name="Berthelot C."/>
            <person name="Brunet F."/>
            <person name="Chalopin D."/>
            <person name="Juanchich A."/>
            <person name="Bernard M."/>
            <person name="Noel B."/>
            <person name="Bento P."/>
            <person name="Da Silva C."/>
            <person name="Labadie K."/>
            <person name="Alberti A."/>
            <person name="Aury J.M."/>
            <person name="Louis A."/>
            <person name="Dehais P."/>
            <person name="Bardou P."/>
            <person name="Montfort J."/>
            <person name="Klopp C."/>
            <person name="Cabau C."/>
            <person name="Gaspin C."/>
            <person name="Thorgaard G.H."/>
            <person name="Boussaha M."/>
            <person name="Quillet E."/>
            <person name="Guyomard R."/>
            <person name="Galiana D."/>
            <person name="Bobe J."/>
            <person name="Volff J.N."/>
            <person name="Genet C."/>
            <person name="Wincker P."/>
            <person name="Jaillon O."/>
            <person name="Roest Crollius H."/>
            <person name="Guiguen Y."/>
        </authorList>
    </citation>
    <scope>NUCLEOTIDE SEQUENCE [LARGE SCALE GENOMIC DNA]</scope>
</reference>
<reference evidence="2" key="2">
    <citation type="submission" date="2014-03" db="EMBL/GenBank/DDBJ databases">
        <authorList>
            <person name="Genoscope - CEA"/>
        </authorList>
    </citation>
    <scope>NUCLEOTIDE SEQUENCE</scope>
</reference>
<feature type="domain" description="Guanylate kinase-like" evidence="1">
    <location>
        <begin position="1"/>
        <end position="110"/>
    </location>
</feature>
<dbReference type="SUPFAM" id="SSF52540">
    <property type="entry name" value="P-loop containing nucleoside triphosphate hydrolases"/>
    <property type="match status" value="1"/>
</dbReference>
<gene>
    <name evidence="2" type="ORF">GSONMT00041758001</name>
</gene>
<proteinExistence type="predicted"/>
<dbReference type="PROSITE" id="PS50052">
    <property type="entry name" value="GUANYLATE_KINASE_2"/>
    <property type="match status" value="1"/>
</dbReference>
<dbReference type="InterPro" id="IPR008144">
    <property type="entry name" value="Guanylate_kin-like_dom"/>
</dbReference>
<dbReference type="InterPro" id="IPR008145">
    <property type="entry name" value="GK/Ca_channel_bsu"/>
</dbReference>
<protein>
    <recommendedName>
        <fullName evidence="1">Guanylate kinase-like domain-containing protein</fullName>
    </recommendedName>
</protein>
<dbReference type="PANTHER" id="PTHR23122">
    <property type="entry name" value="MEMBRANE-ASSOCIATED GUANYLATE KINASE MAGUK"/>
    <property type="match status" value="1"/>
</dbReference>
<name>A0A060Y2U3_ONCMY</name>
<dbReference type="PaxDb" id="8022-A0A060Y2U3"/>
<accession>A0A060Y2U3</accession>
<dbReference type="EMBL" id="FR906196">
    <property type="protein sequence ID" value="CDQ83520.1"/>
    <property type="molecule type" value="Genomic_DNA"/>
</dbReference>
<evidence type="ECO:0000259" key="1">
    <source>
        <dbReference type="PROSITE" id="PS50052"/>
    </source>
</evidence>
<dbReference type="InterPro" id="IPR050716">
    <property type="entry name" value="MAGUK"/>
</dbReference>
<organism evidence="2 3">
    <name type="scientific">Oncorhynchus mykiss</name>
    <name type="common">Rainbow trout</name>
    <name type="synonym">Salmo gairdneri</name>
    <dbReference type="NCBI Taxonomy" id="8022"/>
    <lineage>
        <taxon>Eukaryota</taxon>
        <taxon>Metazoa</taxon>
        <taxon>Chordata</taxon>
        <taxon>Craniata</taxon>
        <taxon>Vertebrata</taxon>
        <taxon>Euteleostomi</taxon>
        <taxon>Actinopterygii</taxon>
        <taxon>Neopterygii</taxon>
        <taxon>Teleostei</taxon>
        <taxon>Protacanthopterygii</taxon>
        <taxon>Salmoniformes</taxon>
        <taxon>Salmonidae</taxon>
        <taxon>Salmoninae</taxon>
        <taxon>Oncorhynchus</taxon>
    </lineage>
</organism>
<sequence length="126" mass="14347">MNQTLSSANCVFSLLCVLQTIKHLRTAEFKPYVVFVKPPPVERLRESRRNAKVISGRDDKGSAKSFSEEDFLEMVSTAQQMESQHGHLFEKIIVNDDLTAAFTELKVALKKVETDTHWVPISWTHS</sequence>
<dbReference type="Proteomes" id="UP000193380">
    <property type="component" value="Unassembled WGS sequence"/>
</dbReference>
<evidence type="ECO:0000313" key="3">
    <source>
        <dbReference type="Proteomes" id="UP000193380"/>
    </source>
</evidence>
<dbReference type="Pfam" id="PF00625">
    <property type="entry name" value="Guanylate_kin"/>
    <property type="match status" value="1"/>
</dbReference>
<evidence type="ECO:0000313" key="2">
    <source>
        <dbReference type="EMBL" id="CDQ83520.1"/>
    </source>
</evidence>